<accession>A0ABD1E1A4</accession>
<keyword evidence="1" id="KW-1133">Transmembrane helix</keyword>
<dbReference type="PANTHER" id="PTHR11161:SF71">
    <property type="entry name" value="NOSE RESISTANT-TO-FLUOXETINE PROTEIN N-TERMINAL DOMAIN-CONTAINING PROTEIN"/>
    <property type="match status" value="1"/>
</dbReference>
<feature type="domain" description="Nose resistant-to-fluoxetine protein N-terminal" evidence="3">
    <location>
        <begin position="53"/>
        <end position="217"/>
    </location>
</feature>
<feature type="transmembrane region" description="Helical" evidence="1">
    <location>
        <begin position="589"/>
        <end position="613"/>
    </location>
</feature>
<feature type="transmembrane region" description="Helical" evidence="1">
    <location>
        <begin position="444"/>
        <end position="464"/>
    </location>
</feature>
<feature type="transmembrane region" description="Helical" evidence="1">
    <location>
        <begin position="668"/>
        <end position="688"/>
    </location>
</feature>
<feature type="transmembrane region" description="Helical" evidence="1">
    <location>
        <begin position="557"/>
        <end position="577"/>
    </location>
</feature>
<organism evidence="4 5">
    <name type="scientific">Hypothenemus hampei</name>
    <name type="common">Coffee berry borer</name>
    <dbReference type="NCBI Taxonomy" id="57062"/>
    <lineage>
        <taxon>Eukaryota</taxon>
        <taxon>Metazoa</taxon>
        <taxon>Ecdysozoa</taxon>
        <taxon>Arthropoda</taxon>
        <taxon>Hexapoda</taxon>
        <taxon>Insecta</taxon>
        <taxon>Pterygota</taxon>
        <taxon>Neoptera</taxon>
        <taxon>Endopterygota</taxon>
        <taxon>Coleoptera</taxon>
        <taxon>Polyphaga</taxon>
        <taxon>Cucujiformia</taxon>
        <taxon>Curculionidae</taxon>
        <taxon>Scolytinae</taxon>
        <taxon>Hypothenemus</taxon>
    </lineage>
</organism>
<evidence type="ECO:0000256" key="1">
    <source>
        <dbReference type="SAM" id="Phobius"/>
    </source>
</evidence>
<dbReference type="Proteomes" id="UP001566132">
    <property type="component" value="Unassembled WGS sequence"/>
</dbReference>
<keyword evidence="2" id="KW-0732">Signal</keyword>
<keyword evidence="1" id="KW-0472">Membrane</keyword>
<feature type="transmembrane region" description="Helical" evidence="1">
    <location>
        <begin position="299"/>
        <end position="316"/>
    </location>
</feature>
<gene>
    <name evidence="4" type="ORF">ABEB36_014925</name>
</gene>
<evidence type="ECO:0000313" key="5">
    <source>
        <dbReference type="Proteomes" id="UP001566132"/>
    </source>
</evidence>
<dbReference type="Pfam" id="PF20146">
    <property type="entry name" value="NRF"/>
    <property type="match status" value="1"/>
</dbReference>
<name>A0ABD1E1A4_HYPHA</name>
<feature type="transmembrane region" description="Helical" evidence="1">
    <location>
        <begin position="471"/>
        <end position="491"/>
    </location>
</feature>
<dbReference type="EMBL" id="JBDJPC010000014">
    <property type="protein sequence ID" value="KAL1488454.1"/>
    <property type="molecule type" value="Genomic_DNA"/>
</dbReference>
<feature type="transmembrane region" description="Helical" evidence="1">
    <location>
        <begin position="228"/>
        <end position="250"/>
    </location>
</feature>
<dbReference type="InterPro" id="IPR006621">
    <property type="entry name" value="Nose-resist-to-fluoxetine_N"/>
</dbReference>
<dbReference type="Pfam" id="PF01757">
    <property type="entry name" value="Acyl_transf_3"/>
    <property type="match status" value="1"/>
</dbReference>
<feature type="transmembrane region" description="Helical" evidence="1">
    <location>
        <begin position="625"/>
        <end position="648"/>
    </location>
</feature>
<feature type="chain" id="PRO_5044872004" description="Nose resistant-to-fluoxetine protein N-terminal domain-containing protein" evidence="2">
    <location>
        <begin position="25"/>
        <end position="716"/>
    </location>
</feature>
<dbReference type="InterPro" id="IPR052728">
    <property type="entry name" value="O2_lipid_transport_reg"/>
</dbReference>
<proteinExistence type="predicted"/>
<keyword evidence="5" id="KW-1185">Reference proteome</keyword>
<evidence type="ECO:0000313" key="4">
    <source>
        <dbReference type="EMBL" id="KAL1488454.1"/>
    </source>
</evidence>
<evidence type="ECO:0000256" key="2">
    <source>
        <dbReference type="SAM" id="SignalP"/>
    </source>
</evidence>
<keyword evidence="1" id="KW-0812">Transmembrane</keyword>
<protein>
    <recommendedName>
        <fullName evidence="3">Nose resistant-to-fluoxetine protein N-terminal domain-containing protein</fullName>
    </recommendedName>
</protein>
<evidence type="ECO:0000259" key="3">
    <source>
        <dbReference type="SMART" id="SM00703"/>
    </source>
</evidence>
<dbReference type="PANTHER" id="PTHR11161">
    <property type="entry name" value="O-ACYLTRANSFERASE"/>
    <property type="match status" value="1"/>
</dbReference>
<feature type="transmembrane region" description="Helical" evidence="1">
    <location>
        <begin position="517"/>
        <end position="537"/>
    </location>
</feature>
<dbReference type="InterPro" id="IPR002656">
    <property type="entry name" value="Acyl_transf_3_dom"/>
</dbReference>
<sequence>MKIFKVAVLCEIIVLQSTIETASTLNIFQGFPDITDESDDVLQNYIPTLNSNNEQCRNHSLFYNEELKKFKIWAAEMFDSSGKMPSGVFYGSSHDFGNFDECLEIKVPYQDSPFVGQYCMAQFTIEPPKNLNLIHGSNYYEKSDYTKYYNDVIWEKMAVYSQDETKGSRNEFYLAFCLPSSCSPNDLKTALENNSLKINNISDFHIKVDVSNRSCQIARDIKYTIGDFLFIIFVIISVVTVIISSIYDVLIRRDTYRHLKIKGKLHNIVICCSFPRNFSKFTSKGQNLEGLDCLSGMRVYSMILIIVLHRIMFEFGSPMVNPKYVEKLYTKFETTLLLNGPILVETFFTLSGFLATYLILGQLKGSKKGVNLLLFYVHRIIRMSPTYAVILFFYCTIFIKLGTGPFWQERVGVEQERCLSSWWANLLYINNYVNTDKICMFQSWYVACDMNFFFFTPFLVWIIWKKAKLGVTIVIAFIISSILVVFVTVYMNNLDAMFMLYIKVLKDPVSHNSFKTMYIPGHMRASSYFVGILVGYIKHYMNESNMKISDKYVKIGWILCVPIMIASLYTGFVFYLLKVPPLFTALYASLYHFAWSICIAWMVIAISSGYGPWVDPILKWKPLVILARLTYCVYISHGIIQIYTAGTLRSPIYASVFNVGYQTAADVLLAYILAFLLTMMYESPIIALEKVLLRKESSLKKEADPKIEDEISTEMA</sequence>
<comment type="caution">
    <text evidence="4">The sequence shown here is derived from an EMBL/GenBank/DDBJ whole genome shotgun (WGS) entry which is preliminary data.</text>
</comment>
<dbReference type="SMART" id="SM00703">
    <property type="entry name" value="NRF"/>
    <property type="match status" value="1"/>
</dbReference>
<feature type="signal peptide" evidence="2">
    <location>
        <begin position="1"/>
        <end position="24"/>
    </location>
</feature>
<reference evidence="4 5" key="1">
    <citation type="submission" date="2024-05" db="EMBL/GenBank/DDBJ databases">
        <title>Genetic variation in Jamaican populations of the coffee berry borer (Hypothenemus hampei).</title>
        <authorList>
            <person name="Errbii M."/>
            <person name="Myrie A."/>
        </authorList>
    </citation>
    <scope>NUCLEOTIDE SEQUENCE [LARGE SCALE GENOMIC DNA]</scope>
    <source>
        <strain evidence="4">JA-Hopewell-2020-01-JO</strain>
        <tissue evidence="4">Whole body</tissue>
    </source>
</reference>
<feature type="transmembrane region" description="Helical" evidence="1">
    <location>
        <begin position="380"/>
        <end position="399"/>
    </location>
</feature>
<feature type="transmembrane region" description="Helical" evidence="1">
    <location>
        <begin position="336"/>
        <end position="360"/>
    </location>
</feature>
<dbReference type="AlphaFoldDB" id="A0ABD1E1A4"/>